<feature type="compositionally biased region" description="Polar residues" evidence="1">
    <location>
        <begin position="275"/>
        <end position="284"/>
    </location>
</feature>
<feature type="region of interest" description="Disordered" evidence="1">
    <location>
        <begin position="251"/>
        <end position="284"/>
    </location>
</feature>
<dbReference type="RefSeq" id="XP_047740220.1">
    <property type="nucleotide sequence ID" value="XM_047884264.1"/>
</dbReference>
<protein>
    <submittedName>
        <fullName evidence="3">Uncharacterized protein PB18E9.04c-like</fullName>
    </submittedName>
</protein>
<feature type="region of interest" description="Disordered" evidence="1">
    <location>
        <begin position="159"/>
        <end position="226"/>
    </location>
</feature>
<organism evidence="2 3">
    <name type="scientific">Hyalella azteca</name>
    <name type="common">Amphipod</name>
    <dbReference type="NCBI Taxonomy" id="294128"/>
    <lineage>
        <taxon>Eukaryota</taxon>
        <taxon>Metazoa</taxon>
        <taxon>Ecdysozoa</taxon>
        <taxon>Arthropoda</taxon>
        <taxon>Crustacea</taxon>
        <taxon>Multicrustacea</taxon>
        <taxon>Malacostraca</taxon>
        <taxon>Eumalacostraca</taxon>
        <taxon>Peracarida</taxon>
        <taxon>Amphipoda</taxon>
        <taxon>Senticaudata</taxon>
        <taxon>Talitrida</taxon>
        <taxon>Talitroidea</taxon>
        <taxon>Hyalellidae</taxon>
        <taxon>Hyalella</taxon>
    </lineage>
</organism>
<evidence type="ECO:0000313" key="2">
    <source>
        <dbReference type="Proteomes" id="UP000694843"/>
    </source>
</evidence>
<keyword evidence="2" id="KW-1185">Reference proteome</keyword>
<sequence>MASADPPKRERQLPRSELERLLETIQDEIDTLTSMNLDEENASYEPEQLIQWSRNLKDKMISYNRCCKLLKSTLLRQGCSADLQLAKDNKRGLQEDCAQSLAFINERLKQLNHDGVSSFHFDTSSVRSGYSLSSQLDESIPPTVSAARPDYPAVVEPTAYAPREPSHLPTPTSSSDTLLRTNPIHSTLAPLDRFHPHPSSAPPSSSKDSPTVHPAATPSTALKLPNYDPNLSLLPSYSSIIIPQHLNGSSPSLGSYTPPHPDLNPRNALLPIQATPHTNKNFQG</sequence>
<reference evidence="3" key="1">
    <citation type="submission" date="2025-08" db="UniProtKB">
        <authorList>
            <consortium name="RefSeq"/>
        </authorList>
    </citation>
    <scope>IDENTIFICATION</scope>
    <source>
        <tissue evidence="3">Whole organism</tissue>
    </source>
</reference>
<evidence type="ECO:0000313" key="3">
    <source>
        <dbReference type="RefSeq" id="XP_047740220.1"/>
    </source>
</evidence>
<name>A0A979FSR8_HYAAZ</name>
<gene>
    <name evidence="3" type="primary">LOC125179101</name>
</gene>
<dbReference type="AlphaFoldDB" id="A0A979FSR8"/>
<proteinExistence type="predicted"/>
<evidence type="ECO:0000256" key="1">
    <source>
        <dbReference type="SAM" id="MobiDB-lite"/>
    </source>
</evidence>
<dbReference type="GeneID" id="125179101"/>
<dbReference type="KEGG" id="hazt:125179101"/>
<dbReference type="Proteomes" id="UP000694843">
    <property type="component" value="Unplaced"/>
</dbReference>
<feature type="compositionally biased region" description="Polar residues" evidence="1">
    <location>
        <begin position="169"/>
        <end position="185"/>
    </location>
</feature>
<accession>A0A979FSR8</accession>